<dbReference type="EMBL" id="JAODUP010000472">
    <property type="protein sequence ID" value="KAK2148989.1"/>
    <property type="molecule type" value="Genomic_DNA"/>
</dbReference>
<evidence type="ECO:0000313" key="1">
    <source>
        <dbReference type="EMBL" id="KAK2148989.1"/>
    </source>
</evidence>
<gene>
    <name evidence="1" type="ORF">LSH36_472g01009</name>
</gene>
<name>A0AAD9MZR0_9ANNE</name>
<keyword evidence="2" id="KW-1185">Reference proteome</keyword>
<organism evidence="1 2">
    <name type="scientific">Paralvinella palmiformis</name>
    <dbReference type="NCBI Taxonomy" id="53620"/>
    <lineage>
        <taxon>Eukaryota</taxon>
        <taxon>Metazoa</taxon>
        <taxon>Spiralia</taxon>
        <taxon>Lophotrochozoa</taxon>
        <taxon>Annelida</taxon>
        <taxon>Polychaeta</taxon>
        <taxon>Sedentaria</taxon>
        <taxon>Canalipalpata</taxon>
        <taxon>Terebellida</taxon>
        <taxon>Terebelliformia</taxon>
        <taxon>Alvinellidae</taxon>
        <taxon>Paralvinella</taxon>
    </lineage>
</organism>
<dbReference type="Proteomes" id="UP001208570">
    <property type="component" value="Unassembled WGS sequence"/>
</dbReference>
<evidence type="ECO:0000313" key="2">
    <source>
        <dbReference type="Proteomes" id="UP001208570"/>
    </source>
</evidence>
<reference evidence="1" key="1">
    <citation type="journal article" date="2023" name="Mol. Biol. Evol.">
        <title>Third-Generation Sequencing Reveals the Adaptive Role of the Epigenome in Three Deep-Sea Polychaetes.</title>
        <authorList>
            <person name="Perez M."/>
            <person name="Aroh O."/>
            <person name="Sun Y."/>
            <person name="Lan Y."/>
            <person name="Juniper S.K."/>
            <person name="Young C.R."/>
            <person name="Angers B."/>
            <person name="Qian P.Y."/>
        </authorList>
    </citation>
    <scope>NUCLEOTIDE SEQUENCE</scope>
    <source>
        <strain evidence="1">P08H-3</strain>
    </source>
</reference>
<comment type="caution">
    <text evidence="1">The sequence shown here is derived from an EMBL/GenBank/DDBJ whole genome shotgun (WGS) entry which is preliminary data.</text>
</comment>
<dbReference type="AlphaFoldDB" id="A0AAD9MZR0"/>
<sequence length="147" mass="17251">MHKYLCNFSITELVMDSVLWQENGNTILITELLFQNMRKHQEVLYDKHLEILPKWLEAGRCIHYRSLGEGRHFCLGSDILQTILHSDSAGQVLLDVPVEALPRMMQQNISIYVLVIKYKHLEKEGKKTEEEQKIEKICQDYVCQYGK</sequence>
<proteinExistence type="predicted"/>
<accession>A0AAD9MZR0</accession>
<protein>
    <submittedName>
        <fullName evidence="1">Uncharacterized protein</fullName>
    </submittedName>
</protein>